<dbReference type="Gene3D" id="3.40.80.10">
    <property type="entry name" value="Peptidoglycan recognition protein-like"/>
    <property type="match status" value="2"/>
</dbReference>
<dbReference type="GO" id="GO:0008745">
    <property type="term" value="F:N-acetylmuramoyl-L-alanine amidase activity"/>
    <property type="evidence" value="ECO:0007669"/>
    <property type="project" value="InterPro"/>
</dbReference>
<dbReference type="SMART" id="SM00701">
    <property type="entry name" value="PGRP"/>
    <property type="match status" value="1"/>
</dbReference>
<name>A0AAD9J463_9ANNE</name>
<dbReference type="PANTHER" id="PTHR11022:SF41">
    <property type="entry name" value="PEPTIDOGLYCAN-RECOGNITION PROTEIN LC-RELATED"/>
    <property type="match status" value="1"/>
</dbReference>
<dbReference type="EMBL" id="JAODUP010000635">
    <property type="protein sequence ID" value="KAK2146069.1"/>
    <property type="molecule type" value="Genomic_DNA"/>
</dbReference>
<comment type="caution">
    <text evidence="3">The sequence shown here is derived from an EMBL/GenBank/DDBJ whole genome shotgun (WGS) entry which is preliminary data.</text>
</comment>
<dbReference type="Proteomes" id="UP001208570">
    <property type="component" value="Unassembled WGS sequence"/>
</dbReference>
<reference evidence="3" key="1">
    <citation type="journal article" date="2023" name="Mol. Biol. Evol.">
        <title>Third-Generation Sequencing Reveals the Adaptive Role of the Epigenome in Three Deep-Sea Polychaetes.</title>
        <authorList>
            <person name="Perez M."/>
            <person name="Aroh O."/>
            <person name="Sun Y."/>
            <person name="Lan Y."/>
            <person name="Juniper S.K."/>
            <person name="Young C.R."/>
            <person name="Angers B."/>
            <person name="Qian P.Y."/>
        </authorList>
    </citation>
    <scope>NUCLEOTIDE SEQUENCE</scope>
    <source>
        <strain evidence="3">P08H-3</strain>
    </source>
</reference>
<accession>A0AAD9J463</accession>
<feature type="domain" description="Peptidoglycan recognition protein family" evidence="2">
    <location>
        <begin position="150"/>
        <end position="305"/>
    </location>
</feature>
<dbReference type="InterPro" id="IPR002502">
    <property type="entry name" value="Amidase_domain"/>
</dbReference>
<evidence type="ECO:0000313" key="4">
    <source>
        <dbReference type="Proteomes" id="UP001208570"/>
    </source>
</evidence>
<dbReference type="GO" id="GO:0008270">
    <property type="term" value="F:zinc ion binding"/>
    <property type="evidence" value="ECO:0007669"/>
    <property type="project" value="InterPro"/>
</dbReference>
<dbReference type="CDD" id="cd06583">
    <property type="entry name" value="PGRP"/>
    <property type="match status" value="2"/>
</dbReference>
<keyword evidence="4" id="KW-1185">Reference proteome</keyword>
<sequence length="321" mass="35493">MDRVIYERLGWGFIGQHTDGEDDTSIGVAMIGDFNSREPNQASQDALDKLMMCGKAAGELTPDVKLVSSGWPSFLFVTPAMQWSVVGKSRVHPVRMELDYKSATDRRQRINHRLLRKVGVSNGGWYVGGQATWRFSKLYPTEGQCRSLDEAIIKRKHWGAATPHHQDAINGAVKTVFLWQTGSDVCHLVGLTGYRCENCLRDSTCLSSLLHALQDDDLEQGKDDIRYNFLIGQDGVIYEGRGWGVVGQHTDGKDDVSIGVAMIGDFNRIEPNQASQDALNKLMMCGKSSGDLTSDVKLQSSPQMAGQAFYSLLQRCKGLCV</sequence>
<dbReference type="AlphaFoldDB" id="A0AAD9J463"/>
<organism evidence="3 4">
    <name type="scientific">Paralvinella palmiformis</name>
    <dbReference type="NCBI Taxonomy" id="53620"/>
    <lineage>
        <taxon>Eukaryota</taxon>
        <taxon>Metazoa</taxon>
        <taxon>Spiralia</taxon>
        <taxon>Lophotrochozoa</taxon>
        <taxon>Annelida</taxon>
        <taxon>Polychaeta</taxon>
        <taxon>Sedentaria</taxon>
        <taxon>Canalipalpata</taxon>
        <taxon>Terebellida</taxon>
        <taxon>Terebelliformia</taxon>
        <taxon>Alvinellidae</taxon>
        <taxon>Paralvinella</taxon>
    </lineage>
</organism>
<evidence type="ECO:0000259" key="2">
    <source>
        <dbReference type="SMART" id="SM00701"/>
    </source>
</evidence>
<dbReference type="Pfam" id="PF01510">
    <property type="entry name" value="Amidase_2"/>
    <property type="match status" value="1"/>
</dbReference>
<dbReference type="InterPro" id="IPR036505">
    <property type="entry name" value="Amidase/PGRP_sf"/>
</dbReference>
<dbReference type="SUPFAM" id="SSF55846">
    <property type="entry name" value="N-acetylmuramoyl-L-alanine amidase-like"/>
    <property type="match status" value="2"/>
</dbReference>
<dbReference type="InterPro" id="IPR006619">
    <property type="entry name" value="PGRP_domain_met/bac"/>
</dbReference>
<dbReference type="GO" id="GO:0009253">
    <property type="term" value="P:peptidoglycan catabolic process"/>
    <property type="evidence" value="ECO:0007669"/>
    <property type="project" value="InterPro"/>
</dbReference>
<gene>
    <name evidence="3" type="ORF">LSH36_635g01073</name>
</gene>
<protein>
    <recommendedName>
        <fullName evidence="2">Peptidoglycan recognition protein family domain-containing protein</fullName>
    </recommendedName>
</protein>
<comment type="similarity">
    <text evidence="1">Belongs to the N-acetylmuramoyl-L-alanine amidase 2 family.</text>
</comment>
<evidence type="ECO:0000313" key="3">
    <source>
        <dbReference type="EMBL" id="KAK2146069.1"/>
    </source>
</evidence>
<proteinExistence type="inferred from homology"/>
<evidence type="ECO:0000256" key="1">
    <source>
        <dbReference type="ARBA" id="ARBA00007553"/>
    </source>
</evidence>
<dbReference type="PANTHER" id="PTHR11022">
    <property type="entry name" value="PEPTIDOGLYCAN RECOGNITION PROTEIN"/>
    <property type="match status" value="1"/>
</dbReference>
<dbReference type="InterPro" id="IPR015510">
    <property type="entry name" value="PGRP"/>
</dbReference>